<evidence type="ECO:0008006" key="3">
    <source>
        <dbReference type="Google" id="ProtNLM"/>
    </source>
</evidence>
<evidence type="ECO:0000313" key="1">
    <source>
        <dbReference type="EMBL" id="CAG8272056.1"/>
    </source>
</evidence>
<comment type="caution">
    <text evidence="1">The sequence shown here is derived from an EMBL/GenBank/DDBJ whole genome shotgun (WGS) entry which is preliminary data.</text>
</comment>
<sequence length="111" mass="12383">MARKECHKVVPTDLSLDALIYLNFAFASIDLNSYTIVTMNNKTPSNLFKDATNVKSIKSKIKVFISYPGTDDRGGNAEDTANYILLLQTLRKTFDASDNDFDLTFTAPSSY</sequence>
<name>A0A9W4N6N9_9EURO</name>
<evidence type="ECO:0000313" key="2">
    <source>
        <dbReference type="Proteomes" id="UP001152592"/>
    </source>
</evidence>
<reference evidence="1" key="1">
    <citation type="submission" date="2021-07" db="EMBL/GenBank/DDBJ databases">
        <authorList>
            <person name="Branca A.L. A."/>
        </authorList>
    </citation>
    <scope>NUCLEOTIDE SEQUENCE</scope>
</reference>
<dbReference type="SUPFAM" id="SSF51445">
    <property type="entry name" value="(Trans)glycosidases"/>
    <property type="match status" value="1"/>
</dbReference>
<dbReference type="OrthoDB" id="1577640at2759"/>
<dbReference type="Proteomes" id="UP001152592">
    <property type="component" value="Unassembled WGS sequence"/>
</dbReference>
<dbReference type="InterPro" id="IPR017853">
    <property type="entry name" value="GH"/>
</dbReference>
<dbReference type="AlphaFoldDB" id="A0A9W4N6N9"/>
<protein>
    <recommendedName>
        <fullName evidence="3">Chitinase</fullName>
    </recommendedName>
</protein>
<organism evidence="1 2">
    <name type="scientific">Penicillium salamii</name>
    <dbReference type="NCBI Taxonomy" id="1612424"/>
    <lineage>
        <taxon>Eukaryota</taxon>
        <taxon>Fungi</taxon>
        <taxon>Dikarya</taxon>
        <taxon>Ascomycota</taxon>
        <taxon>Pezizomycotina</taxon>
        <taxon>Eurotiomycetes</taxon>
        <taxon>Eurotiomycetidae</taxon>
        <taxon>Eurotiales</taxon>
        <taxon>Aspergillaceae</taxon>
        <taxon>Penicillium</taxon>
    </lineage>
</organism>
<accession>A0A9W4N6N9</accession>
<gene>
    <name evidence="1" type="ORF">PSALAMII_LOCUS1190</name>
</gene>
<proteinExistence type="predicted"/>
<dbReference type="EMBL" id="CAJVPD010000049">
    <property type="protein sequence ID" value="CAG8272056.1"/>
    <property type="molecule type" value="Genomic_DNA"/>
</dbReference>
<dbReference type="Gene3D" id="3.20.20.80">
    <property type="entry name" value="Glycosidases"/>
    <property type="match status" value="2"/>
</dbReference>